<dbReference type="PRINTS" id="PR01490">
    <property type="entry name" value="RTXTOXIND"/>
</dbReference>
<dbReference type="Gene3D" id="2.40.50.100">
    <property type="match status" value="2"/>
</dbReference>
<evidence type="ECO:0000256" key="1">
    <source>
        <dbReference type="ARBA" id="ARBA00004196"/>
    </source>
</evidence>
<dbReference type="InterPro" id="IPR050465">
    <property type="entry name" value="UPF0194_transport"/>
</dbReference>
<dbReference type="Gene3D" id="2.40.30.170">
    <property type="match status" value="1"/>
</dbReference>
<evidence type="ECO:0000313" key="8">
    <source>
        <dbReference type="EMBL" id="PIP30086.1"/>
    </source>
</evidence>
<comment type="caution">
    <text evidence="8">The sequence shown here is derived from an EMBL/GenBank/DDBJ whole genome shotgun (WGS) entry which is preliminary data.</text>
</comment>
<feature type="domain" description="YknX-like beta-barrel" evidence="7">
    <location>
        <begin position="409"/>
        <end position="482"/>
    </location>
</feature>
<feature type="region of interest" description="Disordered" evidence="5">
    <location>
        <begin position="567"/>
        <end position="587"/>
    </location>
</feature>
<feature type="coiled-coil region" evidence="4">
    <location>
        <begin position="348"/>
        <end position="375"/>
    </location>
</feature>
<dbReference type="Gene3D" id="1.10.287.470">
    <property type="entry name" value="Helix hairpin bin"/>
    <property type="match status" value="1"/>
</dbReference>
<feature type="compositionally biased region" description="Gly residues" evidence="5">
    <location>
        <begin position="573"/>
        <end position="587"/>
    </location>
</feature>
<evidence type="ECO:0000259" key="6">
    <source>
        <dbReference type="Pfam" id="PF25917"/>
    </source>
</evidence>
<gene>
    <name evidence="8" type="ORF">COX26_00520</name>
</gene>
<proteinExistence type="inferred from homology"/>
<dbReference type="EMBL" id="PCRZ01000011">
    <property type="protein sequence ID" value="PIP30086.1"/>
    <property type="molecule type" value="Genomic_DNA"/>
</dbReference>
<dbReference type="Pfam" id="PF25990">
    <property type="entry name" value="Beta-barrel_YknX"/>
    <property type="match status" value="1"/>
</dbReference>
<name>A0A2G9ZAB0_9BACT</name>
<evidence type="ECO:0000313" key="9">
    <source>
        <dbReference type="Proteomes" id="UP000228812"/>
    </source>
</evidence>
<dbReference type="Pfam" id="PF25917">
    <property type="entry name" value="BSH_RND"/>
    <property type="match status" value="1"/>
</dbReference>
<evidence type="ECO:0000256" key="5">
    <source>
        <dbReference type="SAM" id="MobiDB-lite"/>
    </source>
</evidence>
<dbReference type="InterPro" id="IPR006143">
    <property type="entry name" value="RND_pump_MFP"/>
</dbReference>
<dbReference type="Gene3D" id="6.20.50.140">
    <property type="match status" value="1"/>
</dbReference>
<evidence type="ECO:0000256" key="4">
    <source>
        <dbReference type="SAM" id="Coils"/>
    </source>
</evidence>
<organism evidence="8 9">
    <name type="scientific">Candidatus Jorgensenbacteria bacterium CG23_combo_of_CG06-09_8_20_14_all_54_14</name>
    <dbReference type="NCBI Taxonomy" id="1974595"/>
    <lineage>
        <taxon>Bacteria</taxon>
        <taxon>Candidatus Joergenseniibacteriota</taxon>
    </lineage>
</organism>
<evidence type="ECO:0000256" key="2">
    <source>
        <dbReference type="ARBA" id="ARBA00009477"/>
    </source>
</evidence>
<dbReference type="NCBIfam" id="TIGR01730">
    <property type="entry name" value="RND_mfp"/>
    <property type="match status" value="1"/>
</dbReference>
<comment type="subcellular location">
    <subcellularLocation>
        <location evidence="1">Cell envelope</location>
    </subcellularLocation>
</comment>
<dbReference type="GO" id="GO:0022857">
    <property type="term" value="F:transmembrane transporter activity"/>
    <property type="evidence" value="ECO:0007669"/>
    <property type="project" value="InterPro"/>
</dbReference>
<sequence>MSVEFTRAIVGMSGKVWRSRFVTAMKTYAAAHRVITAVVLALAVFGGYRAYTALTSTAGETQYVTAAAAKGTIVVSITGSGQVSVLNQVDVKPKVSGDVVYVGVKNGQEVRQGALIAQLDTSDAVKAVSDAQVSLDQANLTLEKMKGLTTDEGTIRGDRQKAADELAKSYDSGFNAVSNAFLDLPGIVTGLYDLMYASSFGTAGQWNIDYYVNGVQNALGQYSSEAYAFRNGADAAYRAAREAYDKNFSDYKAASRFSDNQAIESMIDQTYDTTKLIAEAVKSANNLIQFYKDRLTEYNVKPNALADTYLSQLSAYTGKTNTHLSNLLSIRDTIRSNKETIINTGFNLSDQKIQVAKAENTLADAKQKLAECSIRAPFTGVIAKVDVQKGDTVSSGAAVATIITAQHIAKITLNEVDAAKVKLGQKVTLTFDAVPDASAVGEVTDIDTLGTVSQGVVSYAVEIAFSAGDARIKPGMSVSAAIVTGVKQDVLTVPVSAVKFRGDASYVEVFDGTVPSVANGQSFPSAVPPREQAVETGISNDTETEIVSGLKEGDLVVVREISPATSQTQSAQGVGGIKIPGIGGGGR</sequence>
<protein>
    <submittedName>
        <fullName evidence="8">Uncharacterized protein</fullName>
    </submittedName>
</protein>
<dbReference type="AlphaFoldDB" id="A0A2G9ZAB0"/>
<keyword evidence="3 4" id="KW-0175">Coiled coil</keyword>
<dbReference type="InterPro" id="IPR058625">
    <property type="entry name" value="MdtA-like_BSH"/>
</dbReference>
<accession>A0A2G9ZAB0</accession>
<dbReference type="InterPro" id="IPR058636">
    <property type="entry name" value="Beta-barrel_YknX"/>
</dbReference>
<feature type="domain" description="Multidrug resistance protein MdtA-like barrel-sandwich hybrid" evidence="6">
    <location>
        <begin position="87"/>
        <end position="404"/>
    </location>
</feature>
<evidence type="ECO:0000256" key="3">
    <source>
        <dbReference type="ARBA" id="ARBA00023054"/>
    </source>
</evidence>
<comment type="similarity">
    <text evidence="2">Belongs to the membrane fusion protein (MFP) (TC 8.A.1) family.</text>
</comment>
<evidence type="ECO:0000259" key="7">
    <source>
        <dbReference type="Pfam" id="PF25990"/>
    </source>
</evidence>
<dbReference type="GO" id="GO:0030313">
    <property type="term" value="C:cell envelope"/>
    <property type="evidence" value="ECO:0007669"/>
    <property type="project" value="UniProtKB-SubCell"/>
</dbReference>
<dbReference type="Proteomes" id="UP000228812">
    <property type="component" value="Unassembled WGS sequence"/>
</dbReference>
<dbReference type="SUPFAM" id="SSF111369">
    <property type="entry name" value="HlyD-like secretion proteins"/>
    <property type="match status" value="2"/>
</dbReference>
<reference evidence="8 9" key="1">
    <citation type="submission" date="2017-09" db="EMBL/GenBank/DDBJ databases">
        <title>Depth-based differentiation of microbial function through sediment-hosted aquifers and enrichment of novel symbionts in the deep terrestrial subsurface.</title>
        <authorList>
            <person name="Probst A.J."/>
            <person name="Ladd B."/>
            <person name="Jarett J.K."/>
            <person name="Geller-Mcgrath D.E."/>
            <person name="Sieber C.M."/>
            <person name="Emerson J.B."/>
            <person name="Anantharaman K."/>
            <person name="Thomas B.C."/>
            <person name="Malmstrom R."/>
            <person name="Stieglmeier M."/>
            <person name="Klingl A."/>
            <person name="Woyke T."/>
            <person name="Ryan C.M."/>
            <person name="Banfield J.F."/>
        </authorList>
    </citation>
    <scope>NUCLEOTIDE SEQUENCE [LARGE SCALE GENOMIC DNA]</scope>
    <source>
        <strain evidence="8">CG23_combo_of_CG06-09_8_20_14_all_54_14</strain>
    </source>
</reference>
<dbReference type="PANTHER" id="PTHR32347">
    <property type="entry name" value="EFFLUX SYSTEM COMPONENT YKNX-RELATED"/>
    <property type="match status" value="1"/>
</dbReference>
<dbReference type="GO" id="GO:0016020">
    <property type="term" value="C:membrane"/>
    <property type="evidence" value="ECO:0007669"/>
    <property type="project" value="InterPro"/>
</dbReference>